<evidence type="ECO:0000313" key="3">
    <source>
        <dbReference type="Proteomes" id="UP000825729"/>
    </source>
</evidence>
<comment type="caution">
    <text evidence="2">The sequence shown here is derived from an EMBL/GenBank/DDBJ whole genome shotgun (WGS) entry which is preliminary data.</text>
</comment>
<keyword evidence="3" id="KW-1185">Reference proteome</keyword>
<dbReference type="PANTHER" id="PTHR37212">
    <property type="entry name" value="ACTIN PROTEIN 2/3 COMPLEX SUBUNIT-LIKE PROTEIN"/>
    <property type="match status" value="1"/>
</dbReference>
<organism evidence="2 3">
    <name type="scientific">Aristolochia fimbriata</name>
    <name type="common">White veined hardy Dutchman's pipe vine</name>
    <dbReference type="NCBI Taxonomy" id="158543"/>
    <lineage>
        <taxon>Eukaryota</taxon>
        <taxon>Viridiplantae</taxon>
        <taxon>Streptophyta</taxon>
        <taxon>Embryophyta</taxon>
        <taxon>Tracheophyta</taxon>
        <taxon>Spermatophyta</taxon>
        <taxon>Magnoliopsida</taxon>
        <taxon>Magnoliidae</taxon>
        <taxon>Piperales</taxon>
        <taxon>Aristolochiaceae</taxon>
        <taxon>Aristolochia</taxon>
    </lineage>
</organism>
<feature type="region of interest" description="Disordered" evidence="1">
    <location>
        <begin position="1"/>
        <end position="28"/>
    </location>
</feature>
<dbReference type="Proteomes" id="UP000825729">
    <property type="component" value="Unassembled WGS sequence"/>
</dbReference>
<proteinExistence type="predicted"/>
<protein>
    <recommendedName>
        <fullName evidence="4">Coiled-coil SMC6 And NSE5 INteracting (CANIN) domain-containing protein</fullName>
    </recommendedName>
</protein>
<gene>
    <name evidence="2" type="ORF">H6P81_009507</name>
</gene>
<dbReference type="AlphaFoldDB" id="A0AAV7EL28"/>
<dbReference type="EMBL" id="JAINDJ010000004">
    <property type="protein sequence ID" value="KAG9449542.1"/>
    <property type="molecule type" value="Genomic_DNA"/>
</dbReference>
<feature type="compositionally biased region" description="Acidic residues" evidence="1">
    <location>
        <begin position="1"/>
        <end position="14"/>
    </location>
</feature>
<evidence type="ECO:0000256" key="1">
    <source>
        <dbReference type="SAM" id="MobiDB-lite"/>
    </source>
</evidence>
<evidence type="ECO:0008006" key="4">
    <source>
        <dbReference type="Google" id="ProtNLM"/>
    </source>
</evidence>
<reference evidence="2 3" key="1">
    <citation type="submission" date="2021-07" db="EMBL/GenBank/DDBJ databases">
        <title>The Aristolochia fimbriata genome: insights into angiosperm evolution, floral development and chemical biosynthesis.</title>
        <authorList>
            <person name="Jiao Y."/>
        </authorList>
    </citation>
    <scope>NUCLEOTIDE SEQUENCE [LARGE SCALE GENOMIC DNA]</scope>
    <source>
        <strain evidence="2">IBCAS-2021</strain>
        <tissue evidence="2">Leaf</tissue>
    </source>
</reference>
<accession>A0AAV7EL28</accession>
<dbReference type="PANTHER" id="PTHR37212:SF2">
    <property type="entry name" value="ACTIN PROTEIN 2_3 COMPLEX SUBUNIT-LIKE PROTEIN"/>
    <property type="match status" value="1"/>
</dbReference>
<name>A0AAV7EL28_ARIFI</name>
<feature type="region of interest" description="Disordered" evidence="1">
    <location>
        <begin position="47"/>
        <end position="70"/>
    </location>
</feature>
<sequence>MMDDDGPLDFESEDPLLQPPPSKKRRKVIGLDDLLADFYKEKSRVVEKEAKRGKATKDYNSDEDEDRSRKNKEALLSKFVDDCQKQVTQMTTEDELPSWGQNVFGHQKELPPLSFPGLGNCDLLQSVVKSELIPMLQLSAENGETFLEGLLMNGWLAKVVFACGNVEETLASWSSNLMFYSPHEQLQTSACEFWLSILQSKDQVNVPSIKIQWLPRSHELKAALEVYGYRPNSSTIGCQTGSPLDGPRKNIISWIKYLTACCQYRHVQALFSTAEVEYFIGVVIQLFLDRRLEGLFLLLGECLLSLINFFTDGEWISSCKNVAKSLAQRKVVDMNCLRIVECISGVNARSKHLRSEVALHILLCCLDTKVTEPEDVVRLLVSTNVREKTCDFLKIYLYLVLAENWLFSGSLLEQNQVIRAMWALFLRNCSCQITSTDWRSYASKVRNKASYLLQTTAQRDSQ</sequence>
<evidence type="ECO:0000313" key="2">
    <source>
        <dbReference type="EMBL" id="KAG9449542.1"/>
    </source>
</evidence>